<name>A0A1Y6M5K9_9GAMM</name>
<dbReference type="EMBL" id="FYAK01000001">
    <property type="protein sequence ID" value="SMY31872.1"/>
    <property type="molecule type" value="Genomic_DNA"/>
</dbReference>
<dbReference type="GO" id="GO:0005576">
    <property type="term" value="C:extracellular region"/>
    <property type="evidence" value="ECO:0007669"/>
    <property type="project" value="InterPro"/>
</dbReference>
<dbReference type="Pfam" id="PF02839">
    <property type="entry name" value="CBM_5_12"/>
    <property type="match status" value="1"/>
</dbReference>
<evidence type="ECO:0000259" key="3">
    <source>
        <dbReference type="SMART" id="SM00495"/>
    </source>
</evidence>
<dbReference type="SUPFAM" id="SSF51055">
    <property type="entry name" value="Carbohydrate binding domain"/>
    <property type="match status" value="1"/>
</dbReference>
<dbReference type="GO" id="GO:0005975">
    <property type="term" value="P:carbohydrate metabolic process"/>
    <property type="evidence" value="ECO:0007669"/>
    <property type="project" value="InterPro"/>
</dbReference>
<feature type="signal peptide" evidence="2">
    <location>
        <begin position="1"/>
        <end position="26"/>
    </location>
</feature>
<accession>A0A1Y6M5K9</accession>
<dbReference type="InterPro" id="IPR036573">
    <property type="entry name" value="CBM_sf_5/12"/>
</dbReference>
<keyword evidence="5" id="KW-1185">Reference proteome</keyword>
<dbReference type="GO" id="GO:0004553">
    <property type="term" value="F:hydrolase activity, hydrolyzing O-glycosyl compounds"/>
    <property type="evidence" value="ECO:0007669"/>
    <property type="project" value="InterPro"/>
</dbReference>
<sequence>MIELSKIKLGVTIFSCALFPWNSAFAAYDAYPNDGGPYLVGPVSSVLSWKGETFDNFKDGQVIECSNSQSLQAGYDVTSGCLIAKYVDQFKYGWVDYKTFRVVTDARDTLNQKMKWTNQTVEYRAYIDEWHKNGNIPAWSGLHAFVRYQTSDDLYVASIRYDGYVTIKIKYQGKYTTLAQIHLSDYTNDYFNSEGKLAEKQWYDIKFTAYDSQLTLFLNDKIILATTNQLIDAGTTGIRIDYATTYIDDWHVSAGIKNDDLDDPTTPPQPTTPIWNQDTIYHGGDIVSYNDIIYKAKWWTLGDRPDEGDPWQIHINN</sequence>
<dbReference type="SMART" id="SM00495">
    <property type="entry name" value="ChtBD3"/>
    <property type="match status" value="1"/>
</dbReference>
<evidence type="ECO:0000256" key="2">
    <source>
        <dbReference type="SAM" id="SignalP"/>
    </source>
</evidence>
<dbReference type="Gene3D" id="2.10.10.20">
    <property type="entry name" value="Carbohydrate-binding module superfamily 5/12"/>
    <property type="match status" value="1"/>
</dbReference>
<evidence type="ECO:0000313" key="4">
    <source>
        <dbReference type="EMBL" id="SMY31872.1"/>
    </source>
</evidence>
<keyword evidence="2" id="KW-0732">Signal</keyword>
<feature type="domain" description="Chitin-binding type-3" evidence="3">
    <location>
        <begin position="272"/>
        <end position="314"/>
    </location>
</feature>
<dbReference type="InterPro" id="IPR003610">
    <property type="entry name" value="CBM5/12"/>
</dbReference>
<proteinExistence type="predicted"/>
<evidence type="ECO:0000256" key="1">
    <source>
        <dbReference type="ARBA" id="ARBA00022801"/>
    </source>
</evidence>
<dbReference type="RefSeq" id="WP_159458345.1">
    <property type="nucleotide sequence ID" value="NZ_FYAK01000001.1"/>
</dbReference>
<keyword evidence="1" id="KW-0378">Hydrolase</keyword>
<dbReference type="Proteomes" id="UP000195963">
    <property type="component" value="Unassembled WGS sequence"/>
</dbReference>
<dbReference type="GO" id="GO:0030246">
    <property type="term" value="F:carbohydrate binding"/>
    <property type="evidence" value="ECO:0007669"/>
    <property type="project" value="InterPro"/>
</dbReference>
<evidence type="ECO:0000313" key="5">
    <source>
        <dbReference type="Proteomes" id="UP000195963"/>
    </source>
</evidence>
<feature type="chain" id="PRO_5012351044" evidence="2">
    <location>
        <begin position="27"/>
        <end position="317"/>
    </location>
</feature>
<dbReference type="Gene3D" id="2.60.120.560">
    <property type="entry name" value="Exo-inulinase, domain 1"/>
    <property type="match status" value="1"/>
</dbReference>
<reference evidence="5" key="1">
    <citation type="submission" date="2017-06" db="EMBL/GenBank/DDBJ databases">
        <authorList>
            <person name="Rodrigo-Torres L."/>
            <person name="Arahal R.D."/>
            <person name="Lucena T."/>
        </authorList>
    </citation>
    <scope>NUCLEOTIDE SEQUENCE [LARGE SCALE GENOMIC DNA]</scope>
    <source>
        <strain evidence="5">CECT 9190</strain>
    </source>
</reference>
<gene>
    <name evidence="4" type="ORF">PMAL9190_00241</name>
</gene>
<dbReference type="AlphaFoldDB" id="A0A1Y6M5K9"/>
<dbReference type="CDD" id="cd12215">
    <property type="entry name" value="ChiC_BD"/>
    <property type="match status" value="1"/>
</dbReference>
<protein>
    <submittedName>
        <fullName evidence="4">Carbohydrate binding domain protein</fullName>
    </submittedName>
</protein>
<organism evidence="4 5">
    <name type="scientific">Photobacterium malacitanum</name>
    <dbReference type="NCBI Taxonomy" id="2204294"/>
    <lineage>
        <taxon>Bacteria</taxon>
        <taxon>Pseudomonadati</taxon>
        <taxon>Pseudomonadota</taxon>
        <taxon>Gammaproteobacteria</taxon>
        <taxon>Vibrionales</taxon>
        <taxon>Vibrionaceae</taxon>
        <taxon>Photobacterium</taxon>
    </lineage>
</organism>